<sequence length="112" mass="11539">MVRRHMSRLFTLITATAAAVAVAVPAYAAQPQIAAVNDLPTVINNITVWVGGIAFGVATLFATIGFLLYLSAGGDPTSVEKAKAAFKNAAIGYAGALLAPVLLAIVRGWIVD</sequence>
<keyword evidence="1" id="KW-1133">Transmembrane helix</keyword>
<keyword evidence="2" id="KW-0732">Signal</keyword>
<evidence type="ECO:0000256" key="1">
    <source>
        <dbReference type="SAM" id="Phobius"/>
    </source>
</evidence>
<feature type="chain" id="PRO_5035224736" description="TrbC/VIRB2 family protein" evidence="2">
    <location>
        <begin position="29"/>
        <end position="112"/>
    </location>
</feature>
<feature type="transmembrane region" description="Helical" evidence="1">
    <location>
        <begin position="90"/>
        <end position="110"/>
    </location>
</feature>
<evidence type="ECO:0000313" key="4">
    <source>
        <dbReference type="Proteomes" id="UP000612899"/>
    </source>
</evidence>
<evidence type="ECO:0000313" key="3">
    <source>
        <dbReference type="EMBL" id="GIH05682.1"/>
    </source>
</evidence>
<dbReference type="Proteomes" id="UP000612899">
    <property type="component" value="Unassembled WGS sequence"/>
</dbReference>
<feature type="transmembrane region" description="Helical" evidence="1">
    <location>
        <begin position="48"/>
        <end position="70"/>
    </location>
</feature>
<proteinExistence type="predicted"/>
<gene>
    <name evidence="3" type="ORF">Rhe02_37490</name>
</gene>
<evidence type="ECO:0008006" key="5">
    <source>
        <dbReference type="Google" id="ProtNLM"/>
    </source>
</evidence>
<dbReference type="InterPro" id="IPR043993">
    <property type="entry name" value="T4SS_pilin"/>
</dbReference>
<protein>
    <recommendedName>
        <fullName evidence="5">TrbC/VIRB2 family protein</fullName>
    </recommendedName>
</protein>
<dbReference type="AlphaFoldDB" id="A0A8J3VGY7"/>
<accession>A0A8J3VGY7</accession>
<keyword evidence="1" id="KW-0472">Membrane</keyword>
<feature type="signal peptide" evidence="2">
    <location>
        <begin position="1"/>
        <end position="28"/>
    </location>
</feature>
<keyword evidence="4" id="KW-1185">Reference proteome</keyword>
<keyword evidence="1" id="KW-0812">Transmembrane</keyword>
<comment type="caution">
    <text evidence="3">The sequence shown here is derived from an EMBL/GenBank/DDBJ whole genome shotgun (WGS) entry which is preliminary data.</text>
</comment>
<reference evidence="3" key="1">
    <citation type="submission" date="2021-01" db="EMBL/GenBank/DDBJ databases">
        <title>Whole genome shotgun sequence of Rhizocola hellebori NBRC 109834.</title>
        <authorList>
            <person name="Komaki H."/>
            <person name="Tamura T."/>
        </authorList>
    </citation>
    <scope>NUCLEOTIDE SEQUENCE</scope>
    <source>
        <strain evidence="3">NBRC 109834</strain>
    </source>
</reference>
<dbReference type="RefSeq" id="WP_239123905.1">
    <property type="nucleotide sequence ID" value="NZ_BONY01000021.1"/>
</dbReference>
<organism evidence="3 4">
    <name type="scientific">Rhizocola hellebori</name>
    <dbReference type="NCBI Taxonomy" id="1392758"/>
    <lineage>
        <taxon>Bacteria</taxon>
        <taxon>Bacillati</taxon>
        <taxon>Actinomycetota</taxon>
        <taxon>Actinomycetes</taxon>
        <taxon>Micromonosporales</taxon>
        <taxon>Micromonosporaceae</taxon>
        <taxon>Rhizocola</taxon>
    </lineage>
</organism>
<name>A0A8J3VGY7_9ACTN</name>
<dbReference type="Pfam" id="PF18895">
    <property type="entry name" value="T4SS_pilin"/>
    <property type="match status" value="1"/>
</dbReference>
<dbReference type="EMBL" id="BONY01000021">
    <property type="protein sequence ID" value="GIH05682.1"/>
    <property type="molecule type" value="Genomic_DNA"/>
</dbReference>
<evidence type="ECO:0000256" key="2">
    <source>
        <dbReference type="SAM" id="SignalP"/>
    </source>
</evidence>